<evidence type="ECO:0000313" key="1">
    <source>
        <dbReference type="EMBL" id="CAI6339309.1"/>
    </source>
</evidence>
<dbReference type="Proteomes" id="UP001152607">
    <property type="component" value="Unassembled WGS sequence"/>
</dbReference>
<name>A0A9W4UP71_9PLEO</name>
<dbReference type="Gene3D" id="3.80.10.10">
    <property type="entry name" value="Ribonuclease Inhibitor"/>
    <property type="match status" value="1"/>
</dbReference>
<gene>
    <name evidence="1" type="ORF">PDIGIT_LOCUS12463</name>
</gene>
<keyword evidence="2" id="KW-1185">Reference proteome</keyword>
<reference evidence="1" key="1">
    <citation type="submission" date="2023-01" db="EMBL/GenBank/DDBJ databases">
        <authorList>
            <person name="Van Ghelder C."/>
            <person name="Rancurel C."/>
        </authorList>
    </citation>
    <scope>NUCLEOTIDE SEQUENCE</scope>
    <source>
        <strain evidence="1">CNCM I-4278</strain>
    </source>
</reference>
<dbReference type="InterPro" id="IPR032675">
    <property type="entry name" value="LRR_dom_sf"/>
</dbReference>
<sequence length="176" mass="20206">MNDTHIDDILSLGQDITAKIATFHFSSTDNSYSARSGMGEVTSAALERLARAMPNLKKVILQDTYAGEMDGYFAFAQFCPQITYFEAIGVPLKDEYFSEFTRHPEWAPNLKKMRISQPYNPNPKALAEMRKFSKARPRLPIQLLERSSVKKWGDWEYEENVNPMQNGRMKTALHYS</sequence>
<protein>
    <submittedName>
        <fullName evidence="1">Uncharacterized protein</fullName>
    </submittedName>
</protein>
<organism evidence="1 2">
    <name type="scientific">Periconia digitata</name>
    <dbReference type="NCBI Taxonomy" id="1303443"/>
    <lineage>
        <taxon>Eukaryota</taxon>
        <taxon>Fungi</taxon>
        <taxon>Dikarya</taxon>
        <taxon>Ascomycota</taxon>
        <taxon>Pezizomycotina</taxon>
        <taxon>Dothideomycetes</taxon>
        <taxon>Pleosporomycetidae</taxon>
        <taxon>Pleosporales</taxon>
        <taxon>Massarineae</taxon>
        <taxon>Periconiaceae</taxon>
        <taxon>Periconia</taxon>
    </lineage>
</organism>
<evidence type="ECO:0000313" key="2">
    <source>
        <dbReference type="Proteomes" id="UP001152607"/>
    </source>
</evidence>
<dbReference type="EMBL" id="CAOQHR010000009">
    <property type="protein sequence ID" value="CAI6339309.1"/>
    <property type="molecule type" value="Genomic_DNA"/>
</dbReference>
<proteinExistence type="predicted"/>
<dbReference type="OrthoDB" id="3797797at2759"/>
<dbReference type="AlphaFoldDB" id="A0A9W4UP71"/>
<accession>A0A9W4UP71</accession>
<comment type="caution">
    <text evidence="1">The sequence shown here is derived from an EMBL/GenBank/DDBJ whole genome shotgun (WGS) entry which is preliminary data.</text>
</comment>